<dbReference type="InterPro" id="IPR036462">
    <property type="entry name" value="Fumarylacetoacetase_N_sf"/>
</dbReference>
<dbReference type="SUPFAM" id="SSF63433">
    <property type="entry name" value="Fumarylacetoacetate hydrolase, FAH, N-terminal domain"/>
    <property type="match status" value="1"/>
</dbReference>
<evidence type="ECO:0000259" key="15">
    <source>
        <dbReference type="Pfam" id="PF09298"/>
    </source>
</evidence>
<dbReference type="InterPro" id="IPR005959">
    <property type="entry name" value="Fumarylacetoacetase"/>
</dbReference>
<evidence type="ECO:0000256" key="3">
    <source>
        <dbReference type="ARBA" id="ARBA00004782"/>
    </source>
</evidence>
<comment type="caution">
    <text evidence="16">The sequence shown here is derived from an EMBL/GenBank/DDBJ whole genome shotgun (WGS) entry which is preliminary data.</text>
</comment>
<comment type="cofactor">
    <cofactor evidence="2 13">
        <name>Mg(2+)</name>
        <dbReference type="ChEBI" id="CHEBI:18420"/>
    </cofactor>
</comment>
<dbReference type="InterPro" id="IPR011234">
    <property type="entry name" value="Fumarylacetoacetase-like_C"/>
</dbReference>
<dbReference type="EC" id="3.7.1.2" evidence="4"/>
<dbReference type="SUPFAM" id="SSF56529">
    <property type="entry name" value="FAH"/>
    <property type="match status" value="1"/>
</dbReference>
<evidence type="ECO:0000256" key="4">
    <source>
        <dbReference type="ARBA" id="ARBA00012094"/>
    </source>
</evidence>
<dbReference type="GO" id="GO:0006559">
    <property type="term" value="P:L-phenylalanine catabolic process"/>
    <property type="evidence" value="ECO:0007669"/>
    <property type="project" value="UniProtKB-UniPathway"/>
</dbReference>
<evidence type="ECO:0000256" key="1">
    <source>
        <dbReference type="ARBA" id="ARBA00001913"/>
    </source>
</evidence>
<evidence type="ECO:0000256" key="11">
    <source>
        <dbReference type="PIRSR" id="PIRSR605959-1"/>
    </source>
</evidence>
<evidence type="ECO:0000256" key="7">
    <source>
        <dbReference type="ARBA" id="ARBA00022837"/>
    </source>
</evidence>
<feature type="binding site" evidence="12">
    <location>
        <position position="373"/>
    </location>
    <ligand>
        <name>substrate</name>
    </ligand>
</feature>
<dbReference type="InterPro" id="IPR015377">
    <property type="entry name" value="Fumarylacetoacetase_N"/>
</dbReference>
<keyword evidence="7 13" id="KW-0106">Calcium</keyword>
<organism evidence="16 17">
    <name type="scientific">Corticibacter populi</name>
    <dbReference type="NCBI Taxonomy" id="1550736"/>
    <lineage>
        <taxon>Bacteria</taxon>
        <taxon>Pseudomonadati</taxon>
        <taxon>Pseudomonadota</taxon>
        <taxon>Betaproteobacteria</taxon>
        <taxon>Burkholderiales</taxon>
        <taxon>Comamonadaceae</taxon>
        <taxon>Corticibacter</taxon>
    </lineage>
</organism>
<protein>
    <recommendedName>
        <fullName evidence="4">fumarylacetoacetase</fullName>
        <ecNumber evidence="4">3.7.1.2</ecNumber>
    </recommendedName>
</protein>
<dbReference type="Proteomes" id="UP000278006">
    <property type="component" value="Unassembled WGS sequence"/>
</dbReference>
<reference evidence="16 17" key="1">
    <citation type="submission" date="2018-10" db="EMBL/GenBank/DDBJ databases">
        <title>Draft genome of Cortibacter populi DSM10536.</title>
        <authorList>
            <person name="Bernier A.-M."/>
            <person name="Bernard K."/>
        </authorList>
    </citation>
    <scope>NUCLEOTIDE SEQUENCE [LARGE SCALE GENOMIC DNA]</scope>
    <source>
        <strain evidence="16 17">DSM 105136</strain>
    </source>
</reference>
<evidence type="ECO:0000256" key="12">
    <source>
        <dbReference type="PIRSR" id="PIRSR605959-2"/>
    </source>
</evidence>
<dbReference type="InterPro" id="IPR036663">
    <property type="entry name" value="Fumarylacetoacetase_C_sf"/>
</dbReference>
<evidence type="ECO:0000313" key="17">
    <source>
        <dbReference type="Proteomes" id="UP000278006"/>
    </source>
</evidence>
<comment type="pathway">
    <text evidence="3">Amino-acid degradation; L-phenylalanine degradation; acetoacetate and fumarate from L-phenylalanine: step 6/6.</text>
</comment>
<gene>
    <name evidence="16" type="primary">fahA</name>
    <name evidence="16" type="ORF">D8I35_16745</name>
</gene>
<evidence type="ECO:0000256" key="9">
    <source>
        <dbReference type="ARBA" id="ARBA00022878"/>
    </source>
</evidence>
<feature type="binding site" evidence="13">
    <location>
        <position position="246"/>
    </location>
    <ligand>
        <name>Mg(2+)</name>
        <dbReference type="ChEBI" id="CHEBI:18420"/>
    </ligand>
</feature>
<dbReference type="GO" id="GO:1902000">
    <property type="term" value="P:homogentisate catabolic process"/>
    <property type="evidence" value="ECO:0007669"/>
    <property type="project" value="TreeGrafter"/>
</dbReference>
<dbReference type="PANTHER" id="PTHR43069:SF2">
    <property type="entry name" value="FUMARYLACETOACETASE"/>
    <property type="match status" value="1"/>
</dbReference>
<evidence type="ECO:0000313" key="16">
    <source>
        <dbReference type="EMBL" id="RMX03522.1"/>
    </source>
</evidence>
<dbReference type="Gene3D" id="2.30.30.230">
    <property type="entry name" value="Fumarylacetoacetase, N-terminal domain"/>
    <property type="match status" value="1"/>
</dbReference>
<dbReference type="UniPathway" id="UPA00139">
    <property type="reaction ID" value="UER00341"/>
</dbReference>
<evidence type="ECO:0000256" key="6">
    <source>
        <dbReference type="ARBA" id="ARBA00022801"/>
    </source>
</evidence>
<feature type="binding site" evidence="12">
    <location>
        <position position="141"/>
    </location>
    <ligand>
        <name>substrate</name>
    </ligand>
</feature>
<keyword evidence="5 13" id="KW-0479">Metal-binding</keyword>
<evidence type="ECO:0000256" key="5">
    <source>
        <dbReference type="ARBA" id="ARBA00022723"/>
    </source>
</evidence>
<feature type="binding site" evidence="13">
    <location>
        <position position="270"/>
    </location>
    <ligand>
        <name>Mg(2+)</name>
        <dbReference type="ChEBI" id="CHEBI:18420"/>
    </ligand>
</feature>
<keyword evidence="9" id="KW-0828">Tyrosine catabolism</keyword>
<feature type="binding site" evidence="13">
    <location>
        <position position="214"/>
    </location>
    <ligand>
        <name>Ca(2+)</name>
        <dbReference type="ChEBI" id="CHEBI:29108"/>
    </ligand>
</feature>
<feature type="binding site" evidence="13">
    <location>
        <position position="139"/>
    </location>
    <ligand>
        <name>Ca(2+)</name>
        <dbReference type="ChEBI" id="CHEBI:29108"/>
    </ligand>
</feature>
<feature type="binding site" evidence="12">
    <location>
        <position position="253"/>
    </location>
    <ligand>
        <name>substrate</name>
    </ligand>
</feature>
<feature type="domain" description="Fumarylacetoacetase-like C-terminal" evidence="14">
    <location>
        <begin position="138"/>
        <end position="436"/>
    </location>
</feature>
<accession>A0A3M6QM87</accession>
<dbReference type="NCBIfam" id="TIGR01266">
    <property type="entry name" value="fum_ac_acetase"/>
    <property type="match status" value="1"/>
</dbReference>
<name>A0A3M6QM87_9BURK</name>
<feature type="binding site" evidence="13">
    <location>
        <position position="212"/>
    </location>
    <ligand>
        <name>Ca(2+)</name>
        <dbReference type="ChEBI" id="CHEBI:29108"/>
    </ligand>
</feature>
<feature type="domain" description="Fumarylacetoacetase N-terminal" evidence="15">
    <location>
        <begin position="32"/>
        <end position="131"/>
    </location>
</feature>
<evidence type="ECO:0000256" key="13">
    <source>
        <dbReference type="PIRSR" id="PIRSR605959-3"/>
    </source>
</evidence>
<keyword evidence="17" id="KW-1185">Reference proteome</keyword>
<feature type="binding site" evidence="13">
    <location>
        <position position="266"/>
    </location>
    <ligand>
        <name>Mg(2+)</name>
        <dbReference type="ChEBI" id="CHEBI:18420"/>
    </ligand>
</feature>
<feature type="binding site" evidence="13">
    <location>
        <position position="246"/>
    </location>
    <ligand>
        <name>Ca(2+)</name>
        <dbReference type="ChEBI" id="CHEBI:29108"/>
    </ligand>
</feature>
<evidence type="ECO:0000259" key="14">
    <source>
        <dbReference type="Pfam" id="PF01557"/>
    </source>
</evidence>
<sequence>MQSFFDIDHTHEPSQRSWVASANTGTTDFPIQNLPLGVFSTAVTGPRVGVAIGDQVLDLPAAHDLGLLGDAVPRELLEQDSLNALFAAGHGTGLALRHAVFRLLHAQEGLQAQAQAGSILHAASAVRLHLPTRIGNYTDFYAGIHHAVRAGSLLQPENPLPENYKWMPIGYHGRGSTVKPSGVEVRRPNGQLMAAGSTGAPGFGPCRELDLELEMAVWLGRPSDWGVPIPITQAHEHIAGYGLLNDWSARDIQRWEMKPLGPFLAKNFGTTVSPWVLTPYALAPFRVAMEPRPAGDPAPLPHLLSAQDQQQGTFDVALEVHLRTRKMRSDGADSIAIIRSNMRYLYWTPQQMLTHHASAGCEMLSGDLIGTGTISGPRQDELGSLLELTENGAREVTLPNGEIRSYLHDGDEVTLRGRCSRAGFVSIGFGDCAGTIVPAIS</sequence>
<comment type="cofactor">
    <cofactor evidence="1 13">
        <name>Ca(2+)</name>
        <dbReference type="ChEBI" id="CHEBI:29108"/>
    </cofactor>
</comment>
<dbReference type="OrthoDB" id="3766879at2"/>
<keyword evidence="6 16" id="KW-0378">Hydrolase</keyword>
<dbReference type="Pfam" id="PF09298">
    <property type="entry name" value="FAA_hydrolase_N"/>
    <property type="match status" value="1"/>
</dbReference>
<dbReference type="Gene3D" id="3.90.850.10">
    <property type="entry name" value="Fumarylacetoacetase-like, C-terminal domain"/>
    <property type="match status" value="1"/>
</dbReference>
<dbReference type="GO" id="GO:0006572">
    <property type="term" value="P:L-tyrosine catabolic process"/>
    <property type="evidence" value="ECO:0007669"/>
    <property type="project" value="UniProtKB-KW"/>
</dbReference>
<feature type="active site" description="Proton acceptor" evidence="11">
    <location>
        <position position="146"/>
    </location>
</feature>
<dbReference type="GO" id="GO:0004334">
    <property type="term" value="F:fumarylacetoacetase activity"/>
    <property type="evidence" value="ECO:0007669"/>
    <property type="project" value="UniProtKB-EC"/>
</dbReference>
<dbReference type="GO" id="GO:0046872">
    <property type="term" value="F:metal ion binding"/>
    <property type="evidence" value="ECO:0007669"/>
    <property type="project" value="UniProtKB-KW"/>
</dbReference>
<evidence type="ECO:0000256" key="10">
    <source>
        <dbReference type="ARBA" id="ARBA00023232"/>
    </source>
</evidence>
<dbReference type="PANTHER" id="PTHR43069">
    <property type="entry name" value="FUMARYLACETOACETASE"/>
    <property type="match status" value="1"/>
</dbReference>
<proteinExistence type="predicted"/>
<keyword evidence="8 13" id="KW-0460">Magnesium</keyword>
<dbReference type="Pfam" id="PF01557">
    <property type="entry name" value="FAA_hydrolase"/>
    <property type="match status" value="1"/>
</dbReference>
<keyword evidence="10" id="KW-0585">Phenylalanine catabolism</keyword>
<evidence type="ECO:0000256" key="2">
    <source>
        <dbReference type="ARBA" id="ARBA00001946"/>
    </source>
</evidence>
<evidence type="ECO:0000256" key="8">
    <source>
        <dbReference type="ARBA" id="ARBA00022842"/>
    </source>
</evidence>
<dbReference type="EMBL" id="RDQO01000006">
    <property type="protein sequence ID" value="RMX03522.1"/>
    <property type="molecule type" value="Genomic_DNA"/>
</dbReference>
<dbReference type="AlphaFoldDB" id="A0A3M6QM87"/>